<evidence type="ECO:0000256" key="2">
    <source>
        <dbReference type="SAM" id="Phobius"/>
    </source>
</evidence>
<proteinExistence type="predicted"/>
<protein>
    <submittedName>
        <fullName evidence="3">Uncharacterized protein</fullName>
    </submittedName>
</protein>
<dbReference type="RefSeq" id="WP_323863365.1">
    <property type="nucleotide sequence ID" value="NZ_JACXBF010000044.1"/>
</dbReference>
<keyword evidence="2" id="KW-0812">Transmembrane</keyword>
<sequence length="242" mass="26785">MKKELTDFEKISGYLLVLEGQQAVIDDMLTAVGESQHSAFDAITDAKNALNLATEALKRQLAELDHIETQKSQMNAVLAKLDTIKESAIHSLDTSASRFEELAHTVPAEIGQNILATIEKTDIAGAVRQRTDAQMDTIAVQIGVMSQRSSNFVNAIEKAENALRSRYGQLKDNFWWLIGGAMLSVAIVTGVSAKFFFSESVDRNYSVIMSAYQKTVQLEEQLKVLESKMDKALNNAEKLKKK</sequence>
<reference evidence="3" key="1">
    <citation type="submission" date="2020-09" db="EMBL/GenBank/DDBJ databases">
        <authorList>
            <person name="Palma L."/>
            <person name="Caballero P."/>
            <person name="Berry C."/>
            <person name="Del Valle E."/>
        </authorList>
    </citation>
    <scope>NUCLEOTIDE SEQUENCE</scope>
    <source>
        <strain evidence="3">M</strain>
    </source>
</reference>
<feature type="transmembrane region" description="Helical" evidence="2">
    <location>
        <begin position="174"/>
        <end position="197"/>
    </location>
</feature>
<keyword evidence="1" id="KW-0175">Coiled coil</keyword>
<accession>A0AAW3YQ25</accession>
<evidence type="ECO:0000313" key="3">
    <source>
        <dbReference type="EMBL" id="MBD2799131.1"/>
    </source>
</evidence>
<dbReference type="AlphaFoldDB" id="A0AAW3YQ25"/>
<dbReference type="Proteomes" id="UP001193920">
    <property type="component" value="Unassembled WGS sequence"/>
</dbReference>
<keyword evidence="2" id="KW-0472">Membrane</keyword>
<keyword evidence="2" id="KW-1133">Transmembrane helix</keyword>
<organism evidence="3">
    <name type="scientific">Xenorhabdus szentirmaii</name>
    <dbReference type="NCBI Taxonomy" id="290112"/>
    <lineage>
        <taxon>Bacteria</taxon>
        <taxon>Pseudomonadati</taxon>
        <taxon>Pseudomonadota</taxon>
        <taxon>Gammaproteobacteria</taxon>
        <taxon>Enterobacterales</taxon>
        <taxon>Morganellaceae</taxon>
        <taxon>Xenorhabdus</taxon>
    </lineage>
</organism>
<feature type="coiled-coil region" evidence="1">
    <location>
        <begin position="208"/>
        <end position="242"/>
    </location>
</feature>
<evidence type="ECO:0000256" key="1">
    <source>
        <dbReference type="SAM" id="Coils"/>
    </source>
</evidence>
<dbReference type="EMBL" id="JACXBF010000044">
    <property type="protein sequence ID" value="MBD2799131.1"/>
    <property type="molecule type" value="Genomic_DNA"/>
</dbReference>
<gene>
    <name evidence="3" type="ORF">ID854_01310</name>
</gene>
<name>A0AAW3YQ25_9GAMM</name>
<feature type="coiled-coil region" evidence="1">
    <location>
        <begin position="43"/>
        <end position="70"/>
    </location>
</feature>
<reference evidence="3" key="2">
    <citation type="journal article" date="2024" name="Toxins">
        <title>Genome Sequence Analysis of Native Xenorhabdus Strains Isolated from Entomopathogenic Nematodes in Argentina.</title>
        <authorList>
            <person name="Palma L."/>
            <person name="Frizzo L."/>
            <person name="Kaiser S."/>
            <person name="Berry C."/>
            <person name="Caballero P."/>
            <person name="Bode H.B."/>
            <person name="Del Valle E.E."/>
        </authorList>
    </citation>
    <scope>NUCLEOTIDE SEQUENCE</scope>
    <source>
        <strain evidence="3">M</strain>
    </source>
</reference>
<comment type="caution">
    <text evidence="3">The sequence shown here is derived from an EMBL/GenBank/DDBJ whole genome shotgun (WGS) entry which is preliminary data.</text>
</comment>